<protein>
    <submittedName>
        <fullName evidence="4">Uncharacterized protein</fullName>
    </submittedName>
</protein>
<dbReference type="Pfam" id="PF26079">
    <property type="entry name" value="Baseplate_J_C"/>
    <property type="match status" value="1"/>
</dbReference>
<evidence type="ECO:0000259" key="2">
    <source>
        <dbReference type="Pfam" id="PF26078"/>
    </source>
</evidence>
<dbReference type="InterPro" id="IPR058531">
    <property type="entry name" value="Baseplate_J_M"/>
</dbReference>
<dbReference type="EMBL" id="AFZE01000056">
    <property type="protein sequence ID" value="EHL11071.1"/>
    <property type="molecule type" value="Genomic_DNA"/>
</dbReference>
<evidence type="ECO:0000313" key="4">
    <source>
        <dbReference type="EMBL" id="EHL11071.1"/>
    </source>
</evidence>
<proteinExistence type="inferred from homology"/>
<dbReference type="BioCyc" id="EBAC796937-HMP:GMGH-610-MONOMER"/>
<dbReference type="InterPro" id="IPR052399">
    <property type="entry name" value="Phage_Baseplate_Assmbl_Protein"/>
</dbReference>
<evidence type="ECO:0000313" key="5">
    <source>
        <dbReference type="Proteomes" id="UP000006437"/>
    </source>
</evidence>
<evidence type="ECO:0000256" key="1">
    <source>
        <dbReference type="ARBA" id="ARBA00038087"/>
    </source>
</evidence>
<reference evidence="4 5" key="1">
    <citation type="submission" date="2011-08" db="EMBL/GenBank/DDBJ databases">
        <title>The Genome Sequence of Eubacteriaceae bacterium ACC19a.</title>
        <authorList>
            <consortium name="The Broad Institute Genome Sequencing Platform"/>
            <person name="Earl A."/>
            <person name="Ward D."/>
            <person name="Feldgarden M."/>
            <person name="Gevers D."/>
            <person name="Sizova M."/>
            <person name="Hazen A."/>
            <person name="Epstein S."/>
            <person name="Young S.K."/>
            <person name="Zeng Q."/>
            <person name="Gargeya S."/>
            <person name="Fitzgerald M."/>
            <person name="Haas B."/>
            <person name="Abouelleil A."/>
            <person name="Alvarado L."/>
            <person name="Arachchi H.M."/>
            <person name="Berlin A."/>
            <person name="Brown A."/>
            <person name="Chapman S.B."/>
            <person name="Chen Z."/>
            <person name="Dunbar C."/>
            <person name="Freedman E."/>
            <person name="Gearin G."/>
            <person name="Gellesch M."/>
            <person name="Goldberg J."/>
            <person name="Griggs A."/>
            <person name="Gujja S."/>
            <person name="Heiman D."/>
            <person name="Howarth C."/>
            <person name="Larson L."/>
            <person name="Lui A."/>
            <person name="MacDonald P.J.P."/>
            <person name="Montmayeur A."/>
            <person name="Murphy C."/>
            <person name="Neiman D."/>
            <person name="Pearson M."/>
            <person name="Priest M."/>
            <person name="Roberts A."/>
            <person name="Saif S."/>
            <person name="Shea T."/>
            <person name="Shenoy N."/>
            <person name="Sisk P."/>
            <person name="Stolte C."/>
            <person name="Sykes S."/>
            <person name="Wortman J."/>
            <person name="Nusbaum C."/>
            <person name="Birren B."/>
        </authorList>
    </citation>
    <scope>NUCLEOTIDE SEQUENCE [LARGE SCALE GENOMIC DNA]</scope>
    <source>
        <strain evidence="4 5">ACC19a</strain>
    </source>
</reference>
<comment type="caution">
    <text evidence="4">The sequence shown here is derived from an EMBL/GenBank/DDBJ whole genome shotgun (WGS) entry which is preliminary data.</text>
</comment>
<dbReference type="RefSeq" id="WP_009524844.1">
    <property type="nucleotide sequence ID" value="NZ_JH414548.1"/>
</dbReference>
<dbReference type="PANTHER" id="PTHR37829">
    <property type="entry name" value="PHAGE-LIKE ELEMENT PBSX PROTEIN XKDT"/>
    <property type="match status" value="1"/>
</dbReference>
<feature type="domain" description="Baseplate J-like C-terminal" evidence="3">
    <location>
        <begin position="257"/>
        <end position="341"/>
    </location>
</feature>
<dbReference type="Pfam" id="PF26078">
    <property type="entry name" value="Baseplate_J_M"/>
    <property type="match status" value="1"/>
</dbReference>
<comment type="similarity">
    <text evidence="1">Belongs to the Mu gp47/PBSX XkdT family.</text>
</comment>
<sequence length="344" mass="38684">MYEQYRADFLLERMLSRVDDNTDKREGGIIYDALAPASVEADILYQELDFVLKNIFAVTAGRFGLVRIANSFGIDVFHATCAIVKGEFDIDVGIDSKFTTEGLIFTVRKFIEKINNKYYFELVCEDVGEVGNIPHTKLLPCELIENLEHAYIVGIITPGIEEEETEHLRKRYLQRVREPATSGNIYHYRRWVMEVPNVGGVKVFPLWNGNGTVKLAIVNSKMEVADAALINEVKKHIESVRPIGATVSVVSAKNKDITITAKISIIQGASITEITNNFKEKVKDFFKENAFKVNYVSIAKVGNILLDIPNVLDYKDLKLNNSFANTVLTDEEIALLSDVKLEVV</sequence>
<evidence type="ECO:0000259" key="3">
    <source>
        <dbReference type="Pfam" id="PF26079"/>
    </source>
</evidence>
<name>G9X2K1_9FIRM</name>
<feature type="domain" description="Baseplate J-like central" evidence="2">
    <location>
        <begin position="180"/>
        <end position="251"/>
    </location>
</feature>
<dbReference type="AlphaFoldDB" id="G9X2K1"/>
<dbReference type="Proteomes" id="UP000006437">
    <property type="component" value="Unassembled WGS sequence"/>
</dbReference>
<accession>G9X2K1</accession>
<dbReference type="InterPro" id="IPR058530">
    <property type="entry name" value="Baseplate_J-like_C"/>
</dbReference>
<dbReference type="PANTHER" id="PTHR37829:SF3">
    <property type="entry name" value="PROTEIN JAYE-RELATED"/>
    <property type="match status" value="1"/>
</dbReference>
<dbReference type="HOGENOM" id="CLU_039609_0_1_9"/>
<organism evidence="4 5">
    <name type="scientific">Peptoanaerobacter stomatis</name>
    <dbReference type="NCBI Taxonomy" id="796937"/>
    <lineage>
        <taxon>Bacteria</taxon>
        <taxon>Bacillati</taxon>
        <taxon>Bacillota</taxon>
        <taxon>Clostridia</taxon>
        <taxon>Peptostreptococcales</taxon>
        <taxon>Filifactoraceae</taxon>
        <taxon>Peptoanaerobacter</taxon>
    </lineage>
</organism>
<gene>
    <name evidence="4" type="ORF">HMPREF9629_00608</name>
</gene>
<dbReference type="PATRIC" id="fig|796937.3.peg.1842"/>